<evidence type="ECO:0000313" key="1">
    <source>
        <dbReference type="EMBL" id="KAK3764629.1"/>
    </source>
</evidence>
<proteinExistence type="predicted"/>
<organism evidence="1 2">
    <name type="scientific">Elysia crispata</name>
    <name type="common">lettuce slug</name>
    <dbReference type="NCBI Taxonomy" id="231223"/>
    <lineage>
        <taxon>Eukaryota</taxon>
        <taxon>Metazoa</taxon>
        <taxon>Spiralia</taxon>
        <taxon>Lophotrochozoa</taxon>
        <taxon>Mollusca</taxon>
        <taxon>Gastropoda</taxon>
        <taxon>Heterobranchia</taxon>
        <taxon>Euthyneura</taxon>
        <taxon>Panpulmonata</taxon>
        <taxon>Sacoglossa</taxon>
        <taxon>Placobranchoidea</taxon>
        <taxon>Plakobranchidae</taxon>
        <taxon>Elysia</taxon>
    </lineage>
</organism>
<comment type="caution">
    <text evidence="1">The sequence shown here is derived from an EMBL/GenBank/DDBJ whole genome shotgun (WGS) entry which is preliminary data.</text>
</comment>
<evidence type="ECO:0000313" key="2">
    <source>
        <dbReference type="Proteomes" id="UP001283361"/>
    </source>
</evidence>
<accession>A0AAE0Z858</accession>
<dbReference type="EMBL" id="JAWDGP010004422">
    <property type="protein sequence ID" value="KAK3764629.1"/>
    <property type="molecule type" value="Genomic_DNA"/>
</dbReference>
<reference evidence="1" key="1">
    <citation type="journal article" date="2023" name="G3 (Bethesda)">
        <title>A reference genome for the long-term kleptoplast-retaining sea slug Elysia crispata morphotype clarki.</title>
        <authorList>
            <person name="Eastman K.E."/>
            <person name="Pendleton A.L."/>
            <person name="Shaikh M.A."/>
            <person name="Suttiyut T."/>
            <person name="Ogas R."/>
            <person name="Tomko P."/>
            <person name="Gavelis G."/>
            <person name="Widhalm J.R."/>
            <person name="Wisecaver J.H."/>
        </authorList>
    </citation>
    <scope>NUCLEOTIDE SEQUENCE</scope>
    <source>
        <strain evidence="1">ECLA1</strain>
    </source>
</reference>
<gene>
    <name evidence="1" type="ORF">RRG08_008506</name>
</gene>
<sequence length="174" mass="19784">MKSGYLGGLSTVAAVDTRCHSGGKLRHATWCRLPCLFCLPASRAEFSTVSPDRLVTDWSRSSALRLLCLEGSHVCNVHLARHSPRSRNQFLKPRVNTSRLKVEQLVATSGGTQAPTYCRVSDISDLRQGLWTFLDRSRYSWRMLYPTRQPRTIELDMTLVSYLFPGWLEVRIIL</sequence>
<keyword evidence="2" id="KW-1185">Reference proteome</keyword>
<dbReference type="AlphaFoldDB" id="A0AAE0Z858"/>
<protein>
    <submittedName>
        <fullName evidence="1">Uncharacterized protein</fullName>
    </submittedName>
</protein>
<dbReference type="Proteomes" id="UP001283361">
    <property type="component" value="Unassembled WGS sequence"/>
</dbReference>
<name>A0AAE0Z858_9GAST</name>